<gene>
    <name evidence="8" type="ORF">LCGC14_1366620</name>
</gene>
<protein>
    <recommendedName>
        <fullName evidence="7">Protein kinase domain-containing protein</fullName>
    </recommendedName>
</protein>
<keyword evidence="6" id="KW-0812">Transmembrane</keyword>
<evidence type="ECO:0000256" key="1">
    <source>
        <dbReference type="ARBA" id="ARBA00022527"/>
    </source>
</evidence>
<dbReference type="SUPFAM" id="SSF56112">
    <property type="entry name" value="Protein kinase-like (PK-like)"/>
    <property type="match status" value="1"/>
</dbReference>
<dbReference type="InterPro" id="IPR017441">
    <property type="entry name" value="Protein_kinase_ATP_BS"/>
</dbReference>
<keyword evidence="6" id="KW-1133">Transmembrane helix</keyword>
<dbReference type="GO" id="GO:0005524">
    <property type="term" value="F:ATP binding"/>
    <property type="evidence" value="ECO:0007669"/>
    <property type="project" value="UniProtKB-KW"/>
</dbReference>
<dbReference type="InterPro" id="IPR000719">
    <property type="entry name" value="Prot_kinase_dom"/>
</dbReference>
<dbReference type="Pfam" id="PF00069">
    <property type="entry name" value="Pkinase"/>
    <property type="match status" value="1"/>
</dbReference>
<feature type="transmembrane region" description="Helical" evidence="6">
    <location>
        <begin position="469"/>
        <end position="488"/>
    </location>
</feature>
<evidence type="ECO:0000313" key="8">
    <source>
        <dbReference type="EMBL" id="KKM77778.1"/>
    </source>
</evidence>
<dbReference type="InterPro" id="IPR007890">
    <property type="entry name" value="CHASE2"/>
</dbReference>
<dbReference type="SMART" id="SM00220">
    <property type="entry name" value="S_TKc"/>
    <property type="match status" value="1"/>
</dbReference>
<evidence type="ECO:0000256" key="5">
    <source>
        <dbReference type="ARBA" id="ARBA00022840"/>
    </source>
</evidence>
<sequence length="885" mass="96422">MRAAHFFLMDSSDLAKMLSRAKARLGGITRKKWFPGVALTGLMLVTFVAEAPPLLNIEHKLYDALASMRHAQPASDVVLVGVDDYTISRLGPAPRMPLARVIKRLSRFGARVVGVETLFEKEDSNPALFELRELVLSIKEDKQLLKDKEARGIYKELGRAEHVSDSDDALLKALKVKARLVLPMSFTLGDKMDKWGNEGLSPPTYVMRHSLGPEPPATGLLKRAGQDLAALKNPLHALQNQAATASKVAAPFPAMASKARALGHTNIVPDPDGVVRRERLLISFAGRLYPSLSLQAALRYRGLKLQDHEGSFRARGVEGLSFGELRVPAGSGKGMLTSPSLAPPAFSFMDVLDGVTPEGAFKGKAVLIGDISSKAFRYHSPDGRLLTALELRARSLQDMLSGSQVVRPTWAFGLELLVIAYFGVFVSFILPKVRLRAGVLIMAISLLPLWAGTLAMFLAAGYWLMAGSATLFLAAGFAMVTGIEYVSIGGKSQASAEMIESNKMLGLSFQGQGMLDLALERFMRCPVGDPSVKDPLYNLALDFERKRMPQKAKGIYEHILSAGPYKDAADRMVAITGTGETAARMGVPASVFSDSTVETEATAVHHTLGRYEVIKEIGRGAMGTVYLGRDPKINREVAIKTLHYDNVDPEDLDSVKQRFFREAEAAGRLSHPNIMTIFDAGEEHDLAYMAMEVLKGEDLKQFCLKDELLPAEETMRIVADVADALAYAHSKGVVHRDIKPANIMRIENGIVKVTDFGIARVAESSRTQTGTVLGTPSYMSPEQVEGKKLTGPSDIFSLGVMFYELLSGEKPFTGDSMTTIMFNITKCKYIPIQEAAPDVSECCANVIGKMLTKGLRQRYKDGAEVAGDIHSCMGRAPRRSRDPSS</sequence>
<reference evidence="8" key="1">
    <citation type="journal article" date="2015" name="Nature">
        <title>Complex archaea that bridge the gap between prokaryotes and eukaryotes.</title>
        <authorList>
            <person name="Spang A."/>
            <person name="Saw J.H."/>
            <person name="Jorgensen S.L."/>
            <person name="Zaremba-Niedzwiedzka K."/>
            <person name="Martijn J."/>
            <person name="Lind A.E."/>
            <person name="van Eijk R."/>
            <person name="Schleper C."/>
            <person name="Guy L."/>
            <person name="Ettema T.J."/>
        </authorList>
    </citation>
    <scope>NUCLEOTIDE SEQUENCE</scope>
</reference>
<dbReference type="GO" id="GO:0004674">
    <property type="term" value="F:protein serine/threonine kinase activity"/>
    <property type="evidence" value="ECO:0007669"/>
    <property type="project" value="UniProtKB-KW"/>
</dbReference>
<keyword evidence="4" id="KW-0418">Kinase</keyword>
<keyword evidence="1" id="KW-0723">Serine/threonine-protein kinase</keyword>
<dbReference type="Gene3D" id="3.30.200.20">
    <property type="entry name" value="Phosphorylase Kinase, domain 1"/>
    <property type="match status" value="1"/>
</dbReference>
<feature type="domain" description="Protein kinase" evidence="7">
    <location>
        <begin position="611"/>
        <end position="873"/>
    </location>
</feature>
<dbReference type="FunFam" id="1.10.510.10:FF:000021">
    <property type="entry name" value="Serine/threonine protein kinase"/>
    <property type="match status" value="1"/>
</dbReference>
<dbReference type="InterPro" id="IPR011009">
    <property type="entry name" value="Kinase-like_dom_sf"/>
</dbReference>
<evidence type="ECO:0000256" key="2">
    <source>
        <dbReference type="ARBA" id="ARBA00022679"/>
    </source>
</evidence>
<dbReference type="PROSITE" id="PS50011">
    <property type="entry name" value="PROTEIN_KINASE_DOM"/>
    <property type="match status" value="1"/>
</dbReference>
<dbReference type="EMBL" id="LAZR01008591">
    <property type="protein sequence ID" value="KKM77778.1"/>
    <property type="molecule type" value="Genomic_DNA"/>
</dbReference>
<keyword evidence="6" id="KW-0472">Membrane</keyword>
<feature type="transmembrane region" description="Helical" evidence="6">
    <location>
        <begin position="437"/>
        <end position="463"/>
    </location>
</feature>
<dbReference type="PROSITE" id="PS00107">
    <property type="entry name" value="PROTEIN_KINASE_ATP"/>
    <property type="match status" value="1"/>
</dbReference>
<evidence type="ECO:0000256" key="6">
    <source>
        <dbReference type="SAM" id="Phobius"/>
    </source>
</evidence>
<feature type="transmembrane region" description="Helical" evidence="6">
    <location>
        <begin position="410"/>
        <end position="430"/>
    </location>
</feature>
<comment type="caution">
    <text evidence="8">The sequence shown here is derived from an EMBL/GenBank/DDBJ whole genome shotgun (WGS) entry which is preliminary data.</text>
</comment>
<keyword evidence="3" id="KW-0547">Nucleotide-binding</keyword>
<name>A0A0F9K747_9ZZZZ</name>
<dbReference type="PANTHER" id="PTHR43289:SF6">
    <property type="entry name" value="SERINE_THREONINE-PROTEIN KINASE NEKL-3"/>
    <property type="match status" value="1"/>
</dbReference>
<dbReference type="CDD" id="cd14014">
    <property type="entry name" value="STKc_PknB_like"/>
    <property type="match status" value="1"/>
</dbReference>
<dbReference type="SMART" id="SM01080">
    <property type="entry name" value="CHASE2"/>
    <property type="match status" value="1"/>
</dbReference>
<keyword evidence="2" id="KW-0808">Transferase</keyword>
<keyword evidence="5" id="KW-0067">ATP-binding</keyword>
<dbReference type="Gene3D" id="1.10.510.10">
    <property type="entry name" value="Transferase(Phosphotransferase) domain 1"/>
    <property type="match status" value="1"/>
</dbReference>
<dbReference type="PANTHER" id="PTHR43289">
    <property type="entry name" value="MITOGEN-ACTIVATED PROTEIN KINASE KINASE KINASE 20-RELATED"/>
    <property type="match status" value="1"/>
</dbReference>
<proteinExistence type="predicted"/>
<evidence type="ECO:0000259" key="7">
    <source>
        <dbReference type="PROSITE" id="PS50011"/>
    </source>
</evidence>
<accession>A0A0F9K747</accession>
<dbReference type="AlphaFoldDB" id="A0A0F9K747"/>
<dbReference type="Pfam" id="PF05226">
    <property type="entry name" value="CHASE2"/>
    <property type="match status" value="1"/>
</dbReference>
<organism evidence="8">
    <name type="scientific">marine sediment metagenome</name>
    <dbReference type="NCBI Taxonomy" id="412755"/>
    <lineage>
        <taxon>unclassified sequences</taxon>
        <taxon>metagenomes</taxon>
        <taxon>ecological metagenomes</taxon>
    </lineage>
</organism>
<evidence type="ECO:0000256" key="3">
    <source>
        <dbReference type="ARBA" id="ARBA00022741"/>
    </source>
</evidence>
<evidence type="ECO:0000256" key="4">
    <source>
        <dbReference type="ARBA" id="ARBA00022777"/>
    </source>
</evidence>